<protein>
    <recommendedName>
        <fullName evidence="1">F-box domain-containing protein</fullName>
    </recommendedName>
</protein>
<evidence type="ECO:0000313" key="3">
    <source>
        <dbReference type="Proteomes" id="UP000310158"/>
    </source>
</evidence>
<organism evidence="2 3">
    <name type="scientific">Bondarzewia mesenterica</name>
    <dbReference type="NCBI Taxonomy" id="1095465"/>
    <lineage>
        <taxon>Eukaryota</taxon>
        <taxon>Fungi</taxon>
        <taxon>Dikarya</taxon>
        <taxon>Basidiomycota</taxon>
        <taxon>Agaricomycotina</taxon>
        <taxon>Agaricomycetes</taxon>
        <taxon>Russulales</taxon>
        <taxon>Bondarzewiaceae</taxon>
        <taxon>Bondarzewia</taxon>
    </lineage>
</organism>
<dbReference type="Proteomes" id="UP000310158">
    <property type="component" value="Unassembled WGS sequence"/>
</dbReference>
<dbReference type="SUPFAM" id="SSF81383">
    <property type="entry name" value="F-box domain"/>
    <property type="match status" value="1"/>
</dbReference>
<keyword evidence="3" id="KW-1185">Reference proteome</keyword>
<sequence length="541" mass="61931">MGQLHGHCLPTVADGSVHMRFQGKWKPSELPQDLITDLYHDLVRHLTTIQMVKSITSTNPSSNGNSRMLIVLPTELLDTIASYVDAHCDLVSFAQVCRAFQQIAIPRHTDYRLVRCHYRRHVVWKHLVARPDLTENVRVLEVLGELESTRNKSECVPYVVREEGRKGRKKEKVRYSSAESLMLVAEALEKMESLQKFVWSTSLGFSKEAERQAETRIWRAVSQHQMLQHVEFMQALNPPALFLAGPSTYPMWSISNLKSLSVENAAFLRQEESVRHFSRILQQSPCLESLRLVLYDWSFQLSHLLTDVSLPSLRFLTLEIYADPEANAKPFTDLLERTPTLESLKFYYLSLLPLKPDSLPSLKRVCVDEGEDVPLSSILTGHRAIEAIGRIPLTDRYLDILRNVDGTALRKLELTWFDSVDALLEVAAMFPKLTWFRVPSADYMYAWMSATAGPVYVDQWGSILESLPELEVFHGVSFFKDPEGSGLNDNDDRARQIANTCKALRRVDHWENANPSKVIVVVRDGDSVSWREEAVRRRDYY</sequence>
<dbReference type="CDD" id="cd09917">
    <property type="entry name" value="F-box_SF"/>
    <property type="match status" value="1"/>
</dbReference>
<dbReference type="Pfam" id="PF12937">
    <property type="entry name" value="F-box-like"/>
    <property type="match status" value="1"/>
</dbReference>
<dbReference type="PROSITE" id="PS50181">
    <property type="entry name" value="FBOX"/>
    <property type="match status" value="1"/>
</dbReference>
<feature type="domain" description="F-box" evidence="1">
    <location>
        <begin position="66"/>
        <end position="114"/>
    </location>
</feature>
<dbReference type="InterPro" id="IPR001810">
    <property type="entry name" value="F-box_dom"/>
</dbReference>
<evidence type="ECO:0000259" key="1">
    <source>
        <dbReference type="PROSITE" id="PS50181"/>
    </source>
</evidence>
<name>A0A4S4M6L8_9AGAM</name>
<dbReference type="EMBL" id="SGPL01000024">
    <property type="protein sequence ID" value="THH20337.1"/>
    <property type="molecule type" value="Genomic_DNA"/>
</dbReference>
<dbReference type="OrthoDB" id="3270296at2759"/>
<gene>
    <name evidence="2" type="ORF">EW146_g1029</name>
</gene>
<dbReference type="AlphaFoldDB" id="A0A4S4M6L8"/>
<proteinExistence type="predicted"/>
<comment type="caution">
    <text evidence="2">The sequence shown here is derived from an EMBL/GenBank/DDBJ whole genome shotgun (WGS) entry which is preliminary data.</text>
</comment>
<accession>A0A4S4M6L8</accession>
<dbReference type="InterPro" id="IPR036047">
    <property type="entry name" value="F-box-like_dom_sf"/>
</dbReference>
<dbReference type="InterPro" id="IPR032675">
    <property type="entry name" value="LRR_dom_sf"/>
</dbReference>
<evidence type="ECO:0000313" key="2">
    <source>
        <dbReference type="EMBL" id="THH20337.1"/>
    </source>
</evidence>
<dbReference type="Gene3D" id="3.80.10.10">
    <property type="entry name" value="Ribonuclease Inhibitor"/>
    <property type="match status" value="1"/>
</dbReference>
<reference evidence="2 3" key="1">
    <citation type="submission" date="2019-02" db="EMBL/GenBank/DDBJ databases">
        <title>Genome sequencing of the rare red list fungi Bondarzewia mesenterica.</title>
        <authorList>
            <person name="Buettner E."/>
            <person name="Kellner H."/>
        </authorList>
    </citation>
    <scope>NUCLEOTIDE SEQUENCE [LARGE SCALE GENOMIC DNA]</scope>
    <source>
        <strain evidence="2 3">DSM 108281</strain>
    </source>
</reference>
<dbReference type="SUPFAM" id="SSF52047">
    <property type="entry name" value="RNI-like"/>
    <property type="match status" value="1"/>
</dbReference>
<dbReference type="Gene3D" id="1.20.1280.50">
    <property type="match status" value="1"/>
</dbReference>